<dbReference type="AlphaFoldDB" id="A0AA40VRZ9"/>
<proteinExistence type="predicted"/>
<dbReference type="EMBL" id="VJXY01000017">
    <property type="protein sequence ID" value="MBD6617447.1"/>
    <property type="molecule type" value="Genomic_DNA"/>
</dbReference>
<dbReference type="Proteomes" id="UP001165986">
    <property type="component" value="Unassembled WGS sequence"/>
</dbReference>
<reference evidence="1" key="1">
    <citation type="submission" date="2019-07" db="EMBL/GenBank/DDBJ databases">
        <title>Toxilogical consequences of a new and cryptic species of cyanobacteria (Komarekiella delphini-convector) recovered from the epidermis of a bottlenose dolphin and 1500 ft. in the air.</title>
        <authorList>
            <person name="Brown A.O."/>
            <person name="Dvorak P."/>
            <person name="Villanueva C.D."/>
            <person name="Foss A.J."/>
            <person name="Garvey A.D."/>
            <person name="Gibson Q.A."/>
            <person name="Johansen J.R."/>
            <person name="Casamatta D.A."/>
        </authorList>
    </citation>
    <scope>NUCLEOTIDE SEQUENCE</scope>
    <source>
        <strain evidence="1">SJRDD-AB1</strain>
    </source>
</reference>
<organism evidence="1 2">
    <name type="scientific">Komarekiella delphini-convector SJRDD-AB1</name>
    <dbReference type="NCBI Taxonomy" id="2593771"/>
    <lineage>
        <taxon>Bacteria</taxon>
        <taxon>Bacillati</taxon>
        <taxon>Cyanobacteriota</taxon>
        <taxon>Cyanophyceae</taxon>
        <taxon>Nostocales</taxon>
        <taxon>Nostocaceae</taxon>
        <taxon>Komarekiella</taxon>
        <taxon>Komarekiella delphini-convector</taxon>
    </lineage>
</organism>
<protein>
    <submittedName>
        <fullName evidence="1">Uncharacterized protein</fullName>
    </submittedName>
</protein>
<gene>
    <name evidence="1" type="ORF">FNW02_16825</name>
</gene>
<evidence type="ECO:0000313" key="2">
    <source>
        <dbReference type="Proteomes" id="UP001165986"/>
    </source>
</evidence>
<sequence length="118" mass="14277">MTFQELRELLIKQTGWNIDPINNLSFLLIKELEINWDCNVEPKNNEKRLIKYYISFEIDDFSSKIKSLKIRKFDSFQPYSIKTRIFYINETYNIDTIVDVIKKEIPFDKADPIPRIFY</sequence>
<evidence type="ECO:0000313" key="1">
    <source>
        <dbReference type="EMBL" id="MBD6617447.1"/>
    </source>
</evidence>
<accession>A0AA40VRZ9</accession>
<keyword evidence="2" id="KW-1185">Reference proteome</keyword>
<comment type="caution">
    <text evidence="1">The sequence shown here is derived from an EMBL/GenBank/DDBJ whole genome shotgun (WGS) entry which is preliminary data.</text>
</comment>
<dbReference type="RefSeq" id="WP_191758664.1">
    <property type="nucleotide sequence ID" value="NZ_VJXY01000017.1"/>
</dbReference>
<name>A0AA40VRZ9_9NOST</name>